<dbReference type="GO" id="GO:0043161">
    <property type="term" value="P:proteasome-mediated ubiquitin-dependent protein catabolic process"/>
    <property type="evidence" value="ECO:0007669"/>
    <property type="project" value="TreeGrafter"/>
</dbReference>
<evidence type="ECO:0000256" key="1">
    <source>
        <dbReference type="ARBA" id="ARBA00005574"/>
    </source>
</evidence>
<dbReference type="FunFam" id="3.40.50.410:FF:000005">
    <property type="entry name" value="26S proteasome non-ATPase regulatory subunit 4"/>
    <property type="match status" value="1"/>
</dbReference>
<name>A0A3M7H791_HORWE</name>
<reference evidence="5 6" key="1">
    <citation type="journal article" date="2018" name="BMC Genomics">
        <title>Genomic evidence for intraspecific hybridization in a clonal and extremely halotolerant yeast.</title>
        <authorList>
            <person name="Gostincar C."/>
            <person name="Stajich J.E."/>
            <person name="Zupancic J."/>
            <person name="Zalar P."/>
            <person name="Gunde-Cimerman N."/>
        </authorList>
    </citation>
    <scope>NUCLEOTIDE SEQUENCE [LARGE SCALE GENOMIC DNA]</scope>
    <source>
        <strain evidence="5 6">EXF-562</strain>
    </source>
</reference>
<evidence type="ECO:0000256" key="2">
    <source>
        <dbReference type="ARBA" id="ARBA00022942"/>
    </source>
</evidence>
<evidence type="ECO:0000259" key="4">
    <source>
        <dbReference type="PROSITE" id="PS50234"/>
    </source>
</evidence>
<dbReference type="PROSITE" id="PS50330">
    <property type="entry name" value="UIM"/>
    <property type="match status" value="1"/>
</dbReference>
<gene>
    <name evidence="5" type="ORF">D0860_04352</name>
</gene>
<dbReference type="Gene3D" id="3.40.50.410">
    <property type="entry name" value="von Willebrand factor, type A domain"/>
    <property type="match status" value="1"/>
</dbReference>
<dbReference type="AlphaFoldDB" id="A0A3M7H791"/>
<accession>A0A3M7H791</accession>
<dbReference type="SUPFAM" id="SSF53300">
    <property type="entry name" value="vWA-like"/>
    <property type="match status" value="1"/>
</dbReference>
<dbReference type="InterPro" id="IPR027040">
    <property type="entry name" value="PSMD4"/>
</dbReference>
<dbReference type="PANTHER" id="PTHR10223">
    <property type="entry name" value="26S PROTEASOME NON-ATPASE REGULATORY SUBUNIT 4"/>
    <property type="match status" value="1"/>
</dbReference>
<organism evidence="5 6">
    <name type="scientific">Hortaea werneckii</name>
    <name type="common">Black yeast</name>
    <name type="synonym">Cladosporium werneckii</name>
    <dbReference type="NCBI Taxonomy" id="91943"/>
    <lineage>
        <taxon>Eukaryota</taxon>
        <taxon>Fungi</taxon>
        <taxon>Dikarya</taxon>
        <taxon>Ascomycota</taxon>
        <taxon>Pezizomycotina</taxon>
        <taxon>Dothideomycetes</taxon>
        <taxon>Dothideomycetidae</taxon>
        <taxon>Mycosphaerellales</taxon>
        <taxon>Teratosphaeriaceae</taxon>
        <taxon>Hortaea</taxon>
    </lineage>
</organism>
<evidence type="ECO:0000313" key="5">
    <source>
        <dbReference type="EMBL" id="RMZ09194.1"/>
    </source>
</evidence>
<comment type="caution">
    <text evidence="5">The sequence shown here is derived from an EMBL/GenBank/DDBJ whole genome shotgun (WGS) entry which is preliminary data.</text>
</comment>
<dbReference type="PROSITE" id="PS50234">
    <property type="entry name" value="VWFA"/>
    <property type="match status" value="1"/>
</dbReference>
<protein>
    <recommendedName>
        <fullName evidence="4">VWFA domain-containing protein</fullName>
    </recommendedName>
</protein>
<dbReference type="PANTHER" id="PTHR10223:SF0">
    <property type="entry name" value="26S PROTEASOME NON-ATPASE REGULATORY SUBUNIT 4"/>
    <property type="match status" value="1"/>
</dbReference>
<feature type="compositionally biased region" description="Basic and acidic residues" evidence="3">
    <location>
        <begin position="271"/>
        <end position="291"/>
    </location>
</feature>
<dbReference type="GO" id="GO:0008540">
    <property type="term" value="C:proteasome regulatory particle, base subcomplex"/>
    <property type="evidence" value="ECO:0007669"/>
    <property type="project" value="TreeGrafter"/>
</dbReference>
<dbReference type="Pfam" id="PF13519">
    <property type="entry name" value="VWA_2"/>
    <property type="match status" value="1"/>
</dbReference>
<dbReference type="VEuPathDB" id="FungiDB:BTJ68_02452"/>
<dbReference type="Proteomes" id="UP000280598">
    <property type="component" value="Unassembled WGS sequence"/>
</dbReference>
<evidence type="ECO:0000256" key="3">
    <source>
        <dbReference type="SAM" id="MobiDB-lite"/>
    </source>
</evidence>
<feature type="domain" description="VWFA" evidence="4">
    <location>
        <begin position="38"/>
        <end position="218"/>
    </location>
</feature>
<dbReference type="GO" id="GO:0005634">
    <property type="term" value="C:nucleus"/>
    <property type="evidence" value="ECO:0007669"/>
    <property type="project" value="TreeGrafter"/>
</dbReference>
<proteinExistence type="inferred from homology"/>
<dbReference type="InterPro" id="IPR036465">
    <property type="entry name" value="vWFA_dom_sf"/>
</dbReference>
<evidence type="ECO:0000313" key="6">
    <source>
        <dbReference type="Proteomes" id="UP000280598"/>
    </source>
</evidence>
<dbReference type="GO" id="GO:0005829">
    <property type="term" value="C:cytosol"/>
    <property type="evidence" value="ECO:0007669"/>
    <property type="project" value="TreeGrafter"/>
</dbReference>
<keyword evidence="2" id="KW-0647">Proteasome</keyword>
<dbReference type="EMBL" id="QWIS01000077">
    <property type="protein sequence ID" value="RMZ09194.1"/>
    <property type="molecule type" value="Genomic_DNA"/>
</dbReference>
<feature type="compositionally biased region" description="Basic and acidic residues" evidence="3">
    <location>
        <begin position="332"/>
        <end position="353"/>
    </location>
</feature>
<dbReference type="InterPro" id="IPR002035">
    <property type="entry name" value="VWF_A"/>
</dbReference>
<dbReference type="InterPro" id="IPR003903">
    <property type="entry name" value="UIM_dom"/>
</dbReference>
<dbReference type="Gene3D" id="1.10.287.3990">
    <property type="match status" value="1"/>
</dbReference>
<comment type="similarity">
    <text evidence="1">Belongs to the proteasome subunit S5A family.</text>
</comment>
<sequence length="353" mass="37576">MVLEATMIVYVYLYLTLNPPRSPHHVVKSIANRQPNSVDNSESSRNGDYIPSRWEAQCDAANLLFHSKTQSNPESSVGLMSMAGTSGPEVLTTLTTNPGKILDGLHRTKIHGSSHLYTGIMIASLALKHRQNKSQRQRVVVFVCSPVHEEKEKLVKLAKRMKKNNTAVDLVAFGDLSDENLEKLRAFNESVKGGEGSHLEVVQPGPGLLSDAVVASPILAGEGGGAGMGAGAAGAGGEGGGAGGAGGENFEFGVDPNMDPELALVLRMSMEEERERQAREERQKAEAEGKTPLESVPEEAGKSSGSGEGGNVQVDGNGEPVGSATQQTGMETEVRREEDEKKDQEDKDGMDTQ</sequence>
<dbReference type="GO" id="GO:0036435">
    <property type="term" value="F:K48-linked polyubiquitin modification-dependent protein binding"/>
    <property type="evidence" value="ECO:0007669"/>
    <property type="project" value="UniProtKB-ARBA"/>
</dbReference>
<feature type="region of interest" description="Disordered" evidence="3">
    <location>
        <begin position="271"/>
        <end position="353"/>
    </location>
</feature>